<evidence type="ECO:0000256" key="1">
    <source>
        <dbReference type="SAM" id="MobiDB-lite"/>
    </source>
</evidence>
<dbReference type="RefSeq" id="WP_380007861.1">
    <property type="nucleotide sequence ID" value="NZ_JBHLYR010000025.1"/>
</dbReference>
<name>A0ABV6AWM9_9DEIO</name>
<evidence type="ECO:0000313" key="4">
    <source>
        <dbReference type="Proteomes" id="UP001589733"/>
    </source>
</evidence>
<dbReference type="EMBL" id="JBHLYR010000025">
    <property type="protein sequence ID" value="MFB9991919.1"/>
    <property type="molecule type" value="Genomic_DNA"/>
</dbReference>
<comment type="caution">
    <text evidence="3">The sequence shown here is derived from an EMBL/GenBank/DDBJ whole genome shotgun (WGS) entry which is preliminary data.</text>
</comment>
<feature type="region of interest" description="Disordered" evidence="1">
    <location>
        <begin position="1"/>
        <end position="38"/>
    </location>
</feature>
<dbReference type="Proteomes" id="UP001589733">
    <property type="component" value="Unassembled WGS sequence"/>
</dbReference>
<feature type="compositionally biased region" description="Basic and acidic residues" evidence="1">
    <location>
        <begin position="22"/>
        <end position="31"/>
    </location>
</feature>
<accession>A0ABV6AWM9</accession>
<evidence type="ECO:0000313" key="3">
    <source>
        <dbReference type="EMBL" id="MFB9991919.1"/>
    </source>
</evidence>
<dbReference type="NCBIfam" id="NF033545">
    <property type="entry name" value="transpos_IS630"/>
    <property type="match status" value="1"/>
</dbReference>
<reference evidence="3 4" key="1">
    <citation type="submission" date="2024-09" db="EMBL/GenBank/DDBJ databases">
        <authorList>
            <person name="Sun Q."/>
            <person name="Mori K."/>
        </authorList>
    </citation>
    <scope>NUCLEOTIDE SEQUENCE [LARGE SCALE GENOMIC DNA]</scope>
    <source>
        <strain evidence="3 4">JCM 13503</strain>
    </source>
</reference>
<dbReference type="Pfam" id="PF13358">
    <property type="entry name" value="DDE_3"/>
    <property type="match status" value="1"/>
</dbReference>
<feature type="domain" description="Tc1-like transposase DDE" evidence="2">
    <location>
        <begin position="70"/>
        <end position="221"/>
    </location>
</feature>
<organism evidence="3 4">
    <name type="scientific">Deinococcus oregonensis</name>
    <dbReference type="NCBI Taxonomy" id="1805970"/>
    <lineage>
        <taxon>Bacteria</taxon>
        <taxon>Thermotogati</taxon>
        <taxon>Deinococcota</taxon>
        <taxon>Deinococci</taxon>
        <taxon>Deinococcales</taxon>
        <taxon>Deinococcaceae</taxon>
        <taxon>Deinococcus</taxon>
    </lineage>
</organism>
<protein>
    <submittedName>
        <fullName evidence="3">IS630 family transposase</fullName>
    </submittedName>
</protein>
<dbReference type="InterPro" id="IPR038717">
    <property type="entry name" value="Tc1-like_DDE_dom"/>
</dbReference>
<proteinExistence type="predicted"/>
<sequence>MHFDAGEPAGALGRRGQYFPRDGSENAEKNGLKPHLKTQWCSPPEQNAGFVCAMEDVLDVYERPLDAAYPVVCLDEKPCQLIRDVWQPVQPKAGQVKREDSEYERCGTANLFGWVEPLTGNRDVWVTDQRTSVDDAHALERLAVADPDATKIVRVQDNLSTQSKAALYRAFSPEKARTLAQRFEVHFTPKHGSWLNIQALEWSALARQALKARVGDKEALIKVVDHWLTRRRERAVCICWPFTTGDARRKLSRLYPTLTD</sequence>
<gene>
    <name evidence="3" type="ORF">ACFFLM_08065</name>
</gene>
<dbReference type="InterPro" id="IPR047655">
    <property type="entry name" value="Transpos_IS630-like"/>
</dbReference>
<keyword evidence="4" id="KW-1185">Reference proteome</keyword>
<evidence type="ECO:0000259" key="2">
    <source>
        <dbReference type="Pfam" id="PF13358"/>
    </source>
</evidence>